<protein>
    <submittedName>
        <fullName evidence="4">Inactive glycosyltransferase 25 family member 3</fullName>
    </submittedName>
</protein>
<dbReference type="OrthoDB" id="406840at2759"/>
<evidence type="ECO:0000313" key="4">
    <source>
        <dbReference type="EMBL" id="CAL4761258.1"/>
    </source>
</evidence>
<organism evidence="2">
    <name type="scientific">Cladocopium goreaui</name>
    <dbReference type="NCBI Taxonomy" id="2562237"/>
    <lineage>
        <taxon>Eukaryota</taxon>
        <taxon>Sar</taxon>
        <taxon>Alveolata</taxon>
        <taxon>Dinophyceae</taxon>
        <taxon>Suessiales</taxon>
        <taxon>Symbiodiniaceae</taxon>
        <taxon>Cladocopium</taxon>
    </lineage>
</organism>
<comment type="caution">
    <text evidence="2">The sequence shown here is derived from an EMBL/GenBank/DDBJ whole genome shotgun (WGS) entry which is preliminary data.</text>
</comment>
<reference evidence="3" key="2">
    <citation type="submission" date="2024-04" db="EMBL/GenBank/DDBJ databases">
        <authorList>
            <person name="Chen Y."/>
            <person name="Shah S."/>
            <person name="Dougan E. K."/>
            <person name="Thang M."/>
            <person name="Chan C."/>
        </authorList>
    </citation>
    <scope>NUCLEOTIDE SEQUENCE [LARGE SCALE GENOMIC DNA]</scope>
</reference>
<dbReference type="Pfam" id="PF01755">
    <property type="entry name" value="Glyco_transf_25"/>
    <property type="match status" value="1"/>
</dbReference>
<dbReference type="Proteomes" id="UP001152797">
    <property type="component" value="Unassembled WGS sequence"/>
</dbReference>
<dbReference type="EMBL" id="CAMXCT020000110">
    <property type="protein sequence ID" value="CAL1127321.1"/>
    <property type="molecule type" value="Genomic_DNA"/>
</dbReference>
<dbReference type="AlphaFoldDB" id="A0A9P1BLI0"/>
<reference evidence="2" key="1">
    <citation type="submission" date="2022-10" db="EMBL/GenBank/DDBJ databases">
        <authorList>
            <person name="Chen Y."/>
            <person name="Dougan E. K."/>
            <person name="Chan C."/>
            <person name="Rhodes N."/>
            <person name="Thang M."/>
        </authorList>
    </citation>
    <scope>NUCLEOTIDE SEQUENCE</scope>
</reference>
<evidence type="ECO:0000313" key="2">
    <source>
        <dbReference type="EMBL" id="CAI3973946.1"/>
    </source>
</evidence>
<sequence>MYGIFTNIYPKNHPNVGKYTIHGAYGYYQLIITNPTQAPEAATPAAEFNASSGFLQRVPEEEVRLDKLPRPFYCDPLEHVIVINLQDERGKPKRDSLAQELEKAGINSYNFFPAVDHEIDEQLKSEMSAQDQLCDTLPKCKSTLGRALSHRQVHEKIIAEQWSCAMILEDHAKLAENFTSRLREVARDSFPGFDVIQLGRCEAKGTGKDAPPKDQSTVPTLFQGWPGRCAHAYVASIYGAVSMAQAHTPISLGRDVLLSGNHKYENRFRAHVDHKKPAGSYWYLVGFREPFGTRAARMETSSVSIIVDFEDATLTDGFG</sequence>
<dbReference type="EMBL" id="CAMXCT010000110">
    <property type="protein sequence ID" value="CAI3973946.1"/>
    <property type="molecule type" value="Genomic_DNA"/>
</dbReference>
<feature type="domain" description="Glycosyl transferase family 25" evidence="1">
    <location>
        <begin position="79"/>
        <end position="188"/>
    </location>
</feature>
<dbReference type="EMBL" id="CAMXCT030000110">
    <property type="protein sequence ID" value="CAL4761258.1"/>
    <property type="molecule type" value="Genomic_DNA"/>
</dbReference>
<keyword evidence="5" id="KW-1185">Reference proteome</keyword>
<evidence type="ECO:0000313" key="5">
    <source>
        <dbReference type="Proteomes" id="UP001152797"/>
    </source>
</evidence>
<dbReference type="InterPro" id="IPR002654">
    <property type="entry name" value="Glyco_trans_25"/>
</dbReference>
<evidence type="ECO:0000259" key="1">
    <source>
        <dbReference type="Pfam" id="PF01755"/>
    </source>
</evidence>
<evidence type="ECO:0000313" key="3">
    <source>
        <dbReference type="EMBL" id="CAL1127321.1"/>
    </source>
</evidence>
<gene>
    <name evidence="2" type="ORF">C1SCF055_LOCUS2389</name>
</gene>
<accession>A0A9P1BLI0</accession>
<name>A0A9P1BLI0_9DINO</name>
<proteinExistence type="predicted"/>